<feature type="domain" description="MgtC/SapB/SrpB/YhiD N-terminal" evidence="8">
    <location>
        <begin position="18"/>
        <end position="139"/>
    </location>
</feature>
<comment type="subcellular location">
    <subcellularLocation>
        <location evidence="7">Cell inner membrane</location>
        <topology evidence="7">Multi-pass membrane protein</topology>
    </subcellularLocation>
    <subcellularLocation>
        <location evidence="1">Cell membrane</location>
        <topology evidence="1">Multi-pass membrane protein</topology>
    </subcellularLocation>
</comment>
<feature type="transmembrane region" description="Helical" evidence="7">
    <location>
        <begin position="67"/>
        <end position="86"/>
    </location>
</feature>
<accession>A0A327M6C7</accession>
<keyword evidence="3" id="KW-1003">Cell membrane</keyword>
<dbReference type="EMBL" id="QLIX01000007">
    <property type="protein sequence ID" value="RAI58851.1"/>
    <property type="molecule type" value="Genomic_DNA"/>
</dbReference>
<keyword evidence="5 7" id="KW-1133">Transmembrane helix</keyword>
<dbReference type="AlphaFoldDB" id="A0A327M6C7"/>
<keyword evidence="10" id="KW-1185">Reference proteome</keyword>
<comment type="similarity">
    <text evidence="2 7">Belongs to the MgtC/SapB family.</text>
</comment>
<proteinExistence type="inferred from homology"/>
<evidence type="ECO:0000313" key="9">
    <source>
        <dbReference type="EMBL" id="RAI58851.1"/>
    </source>
</evidence>
<dbReference type="InterPro" id="IPR003416">
    <property type="entry name" value="MgtC/SapB/SrpB/YhiD_fam"/>
</dbReference>
<gene>
    <name evidence="9" type="ORF">DOO78_12325</name>
</gene>
<evidence type="ECO:0000256" key="2">
    <source>
        <dbReference type="ARBA" id="ARBA00009298"/>
    </source>
</evidence>
<protein>
    <recommendedName>
        <fullName evidence="7">Protein MgtC</fullName>
    </recommendedName>
</protein>
<evidence type="ECO:0000256" key="6">
    <source>
        <dbReference type="ARBA" id="ARBA00023136"/>
    </source>
</evidence>
<evidence type="ECO:0000259" key="8">
    <source>
        <dbReference type="Pfam" id="PF02308"/>
    </source>
</evidence>
<keyword evidence="7" id="KW-0997">Cell inner membrane</keyword>
<sequence length="158" mass="16386">MEALLRWVLGDTTIAGLPLAFLLGTLVGAEREWQQSNAAGLRPCVLICVAAAAFADLMATRVEPSNLGAGFGAVATGVGFLGAGAIMREGANVRGLSTAATIWCVAAIGAQAGAQETVGAIWLTILVLLINLLLRPLQRLIRRKRPAQPSADDRALDG</sequence>
<comment type="caution">
    <text evidence="9">The sequence shown here is derived from an EMBL/GenBank/DDBJ whole genome shotgun (WGS) entry which is preliminary data.</text>
</comment>
<dbReference type="PANTHER" id="PTHR33778:SF3">
    <property type="entry name" value="PROTEIN MGTC"/>
    <property type="match status" value="1"/>
</dbReference>
<keyword evidence="4 7" id="KW-0812">Transmembrane</keyword>
<dbReference type="Proteomes" id="UP000249065">
    <property type="component" value="Unassembled WGS sequence"/>
</dbReference>
<evidence type="ECO:0000256" key="4">
    <source>
        <dbReference type="ARBA" id="ARBA00022692"/>
    </source>
</evidence>
<organism evidence="9 10">
    <name type="scientific">Roseicella frigidaeris</name>
    <dbReference type="NCBI Taxonomy" id="2230885"/>
    <lineage>
        <taxon>Bacteria</taxon>
        <taxon>Pseudomonadati</taxon>
        <taxon>Pseudomonadota</taxon>
        <taxon>Alphaproteobacteria</taxon>
        <taxon>Acetobacterales</taxon>
        <taxon>Roseomonadaceae</taxon>
        <taxon>Roseicella</taxon>
    </lineage>
</organism>
<evidence type="ECO:0000313" key="10">
    <source>
        <dbReference type="Proteomes" id="UP000249065"/>
    </source>
</evidence>
<feature type="transmembrane region" description="Helical" evidence="7">
    <location>
        <begin position="6"/>
        <end position="27"/>
    </location>
</feature>
<evidence type="ECO:0000256" key="3">
    <source>
        <dbReference type="ARBA" id="ARBA00022475"/>
    </source>
</evidence>
<dbReference type="PANTHER" id="PTHR33778">
    <property type="entry name" value="PROTEIN MGTC"/>
    <property type="match status" value="1"/>
</dbReference>
<feature type="transmembrane region" description="Helical" evidence="7">
    <location>
        <begin position="39"/>
        <end position="55"/>
    </location>
</feature>
<keyword evidence="6 7" id="KW-0472">Membrane</keyword>
<dbReference type="InterPro" id="IPR049177">
    <property type="entry name" value="MgtC_SapB_SrpB_YhiD_N"/>
</dbReference>
<dbReference type="Pfam" id="PF02308">
    <property type="entry name" value="MgtC"/>
    <property type="match status" value="1"/>
</dbReference>
<feature type="transmembrane region" description="Helical" evidence="7">
    <location>
        <begin position="120"/>
        <end position="137"/>
    </location>
</feature>
<dbReference type="RefSeq" id="WP_111470075.1">
    <property type="nucleotide sequence ID" value="NZ_QLIX01000007.1"/>
</dbReference>
<dbReference type="GO" id="GO:0005886">
    <property type="term" value="C:plasma membrane"/>
    <property type="evidence" value="ECO:0007669"/>
    <property type="project" value="UniProtKB-SubCell"/>
</dbReference>
<dbReference type="OrthoDB" id="9811198at2"/>
<dbReference type="PRINTS" id="PR01837">
    <property type="entry name" value="MGTCSAPBPROT"/>
</dbReference>
<evidence type="ECO:0000256" key="7">
    <source>
        <dbReference type="RuleBase" id="RU365041"/>
    </source>
</evidence>
<name>A0A327M6C7_9PROT</name>
<reference evidence="10" key="1">
    <citation type="submission" date="2018-06" db="EMBL/GenBank/DDBJ databases">
        <authorList>
            <person name="Khan S.A."/>
        </authorList>
    </citation>
    <scope>NUCLEOTIDE SEQUENCE [LARGE SCALE GENOMIC DNA]</scope>
    <source>
        <strain evidence="10">DB-1506</strain>
    </source>
</reference>
<evidence type="ECO:0000256" key="1">
    <source>
        <dbReference type="ARBA" id="ARBA00004651"/>
    </source>
</evidence>
<evidence type="ECO:0000256" key="5">
    <source>
        <dbReference type="ARBA" id="ARBA00022989"/>
    </source>
</evidence>